<dbReference type="Proteomes" id="UP000596661">
    <property type="component" value="Chromosome 8"/>
</dbReference>
<reference evidence="1" key="1">
    <citation type="submission" date="2018-11" db="EMBL/GenBank/DDBJ databases">
        <authorList>
            <person name="Grassa J C."/>
        </authorList>
    </citation>
    <scope>NUCLEOTIDE SEQUENCE [LARGE SCALE GENOMIC DNA]</scope>
</reference>
<evidence type="ECO:0000313" key="2">
    <source>
        <dbReference type="Proteomes" id="UP000596661"/>
    </source>
</evidence>
<dbReference type="Gramene" id="evm.model.08.650">
    <property type="protein sequence ID" value="cds.evm.model.08.650"/>
    <property type="gene ID" value="evm.TU.08.650"/>
</dbReference>
<protein>
    <submittedName>
        <fullName evidence="1">Uncharacterized protein</fullName>
    </submittedName>
</protein>
<keyword evidence="2" id="KW-1185">Reference proteome</keyword>
<dbReference type="AlphaFoldDB" id="A0A803QBY0"/>
<proteinExistence type="predicted"/>
<sequence>MSDQEIDLEMVDLVKEEAEIGELGKDPTEEVILETSPQRKFPKKVAPIVYSSSIWEMDRISNKFKSYDMLQRYDEH</sequence>
<reference evidence="1" key="2">
    <citation type="submission" date="2021-03" db="UniProtKB">
        <authorList>
            <consortium name="EnsemblPlants"/>
        </authorList>
    </citation>
    <scope>IDENTIFICATION</scope>
</reference>
<organism evidence="1 2">
    <name type="scientific">Cannabis sativa</name>
    <name type="common">Hemp</name>
    <name type="synonym">Marijuana</name>
    <dbReference type="NCBI Taxonomy" id="3483"/>
    <lineage>
        <taxon>Eukaryota</taxon>
        <taxon>Viridiplantae</taxon>
        <taxon>Streptophyta</taxon>
        <taxon>Embryophyta</taxon>
        <taxon>Tracheophyta</taxon>
        <taxon>Spermatophyta</taxon>
        <taxon>Magnoliopsida</taxon>
        <taxon>eudicotyledons</taxon>
        <taxon>Gunneridae</taxon>
        <taxon>Pentapetalae</taxon>
        <taxon>rosids</taxon>
        <taxon>fabids</taxon>
        <taxon>Rosales</taxon>
        <taxon>Cannabaceae</taxon>
        <taxon>Cannabis</taxon>
    </lineage>
</organism>
<dbReference type="EMBL" id="UZAU01000689">
    <property type="status" value="NOT_ANNOTATED_CDS"/>
    <property type="molecule type" value="Genomic_DNA"/>
</dbReference>
<name>A0A803QBY0_CANSA</name>
<accession>A0A803QBY0</accession>
<evidence type="ECO:0000313" key="1">
    <source>
        <dbReference type="EnsemblPlants" id="cds.evm.model.08.650"/>
    </source>
</evidence>
<dbReference type="EnsemblPlants" id="evm.model.08.650">
    <property type="protein sequence ID" value="cds.evm.model.08.650"/>
    <property type="gene ID" value="evm.TU.08.650"/>
</dbReference>